<gene>
    <name evidence="6" type="ORF">EVA69_04740</name>
</gene>
<evidence type="ECO:0000259" key="4">
    <source>
        <dbReference type="Pfam" id="PF07631"/>
    </source>
</evidence>
<dbReference type="Pfam" id="PF07624">
    <property type="entry name" value="PSD2"/>
    <property type="match status" value="1"/>
</dbReference>
<feature type="domain" description="DUF1588" evidence="3">
    <location>
        <begin position="312"/>
        <end position="410"/>
    </location>
</feature>
<feature type="domain" description="DUF1585" evidence="2">
    <location>
        <begin position="426"/>
        <end position="495"/>
    </location>
</feature>
<dbReference type="Pfam" id="PF07627">
    <property type="entry name" value="PSCyt3"/>
    <property type="match status" value="1"/>
</dbReference>
<sequence>RTRLLTGEQYSNTIAAVFGEDVANSVLPPIPPMDRTDGLLASGSAFVGVTSDQVSQIQQTGAAIAARVVDAEHRDFLIPCSPESIAAADTSCTGLFLGEAGRLLLRRPLEESRLAELVQIADYAAEQTEDFYDGLALALEAILISPDFVFIADRAEPDPDAPGQERLDSYSVASRLSFLLWNAPPDDALLLAAETGELHTEEGLARSVNRMLASARLEDGMRAFFDDLMTFDEFESLAKDPNVYPMVTGTTLEHAREQTLRTVIDHLITQEADYRDLFTTKKTFMSMQLATVYDTPTRQGWVPYEFEEESPRIGLLTHVSFLAVNSHSVRSSPTLRGKALRETFLCQKVPDPPPDVDFSALIEDENARTAKERLAAHNSNPSCAGCHLVTDPMGLSLENFDGAGRFRETEDGAELEIAGELDGIFYEDIAGLAHATRNHPKLSSCLVNRLYAYGTGGPVSLRHDRDTLAWFEDRFVVNGYKLPALLRDIALSDAFSSVRSAETPVNIDDSFPIKSPAERASAEPSLASVENQ</sequence>
<feature type="domain" description="DUF1592" evidence="4">
    <location>
        <begin position="167"/>
        <end position="294"/>
    </location>
</feature>
<dbReference type="Pfam" id="PF07631">
    <property type="entry name" value="PSD4"/>
    <property type="match status" value="1"/>
</dbReference>
<evidence type="ECO:0000259" key="2">
    <source>
        <dbReference type="Pfam" id="PF07624"/>
    </source>
</evidence>
<comment type="caution">
    <text evidence="6">The sequence shown here is derived from an EMBL/GenBank/DDBJ whole genome shotgun (WGS) entry which is preliminary data.</text>
</comment>
<dbReference type="EMBL" id="SHAH01000069">
    <property type="protein sequence ID" value="RZO75110.1"/>
    <property type="molecule type" value="Genomic_DNA"/>
</dbReference>
<evidence type="ECO:0000259" key="5">
    <source>
        <dbReference type="Pfam" id="PF07637"/>
    </source>
</evidence>
<evidence type="ECO:0000256" key="1">
    <source>
        <dbReference type="SAM" id="MobiDB-lite"/>
    </source>
</evidence>
<dbReference type="Proteomes" id="UP000320404">
    <property type="component" value="Unassembled WGS sequence"/>
</dbReference>
<feature type="non-terminal residue" evidence="6">
    <location>
        <position position="1"/>
    </location>
</feature>
<organism evidence="6 7">
    <name type="scientific">OM182 bacterium</name>
    <dbReference type="NCBI Taxonomy" id="2510334"/>
    <lineage>
        <taxon>Bacteria</taxon>
        <taxon>Pseudomonadati</taxon>
        <taxon>Pseudomonadota</taxon>
        <taxon>Gammaproteobacteria</taxon>
        <taxon>OMG group</taxon>
        <taxon>OM182 clade</taxon>
    </lineage>
</organism>
<proteinExistence type="predicted"/>
<feature type="region of interest" description="Disordered" evidence="1">
    <location>
        <begin position="509"/>
        <end position="532"/>
    </location>
</feature>
<dbReference type="InterPro" id="IPR013043">
    <property type="entry name" value="DUF1595"/>
</dbReference>
<dbReference type="Pfam" id="PF07637">
    <property type="entry name" value="PSD5"/>
    <property type="match status" value="1"/>
</dbReference>
<evidence type="ECO:0000313" key="6">
    <source>
        <dbReference type="EMBL" id="RZO75110.1"/>
    </source>
</evidence>
<name>A0A520RXZ1_9GAMM</name>
<dbReference type="InterPro" id="IPR013042">
    <property type="entry name" value="DUF1592"/>
</dbReference>
<evidence type="ECO:0000313" key="7">
    <source>
        <dbReference type="Proteomes" id="UP000320404"/>
    </source>
</evidence>
<accession>A0A520RXZ1</accession>
<dbReference type="AlphaFoldDB" id="A0A520RXZ1"/>
<dbReference type="InterPro" id="IPR013039">
    <property type="entry name" value="DUF1588"/>
</dbReference>
<reference evidence="6 7" key="1">
    <citation type="submission" date="2019-02" db="EMBL/GenBank/DDBJ databases">
        <title>Prokaryotic population dynamics and viral predation in marine succession experiment using metagenomics: the confinement effect.</title>
        <authorList>
            <person name="Haro-Moreno J.M."/>
            <person name="Rodriguez-Valera F."/>
            <person name="Lopez-Perez M."/>
        </authorList>
    </citation>
    <scope>NUCLEOTIDE SEQUENCE [LARGE SCALE GENOMIC DNA]</scope>
    <source>
        <strain evidence="6">MED-G158</strain>
    </source>
</reference>
<evidence type="ECO:0000259" key="3">
    <source>
        <dbReference type="Pfam" id="PF07627"/>
    </source>
</evidence>
<protein>
    <submittedName>
        <fullName evidence="6">DUF1592 domain-containing protein</fullName>
    </submittedName>
</protein>
<feature type="domain" description="DUF1595" evidence="5">
    <location>
        <begin position="96"/>
        <end position="151"/>
    </location>
</feature>
<dbReference type="InterPro" id="IPR011478">
    <property type="entry name" value="DUF1585"/>
</dbReference>